<proteinExistence type="predicted"/>
<dbReference type="EMBL" id="BAAAFD010000003">
    <property type="protein sequence ID" value="GAA0855997.1"/>
    <property type="molecule type" value="Genomic_DNA"/>
</dbReference>
<protein>
    <submittedName>
        <fullName evidence="1">DUF3549 family protein</fullName>
    </submittedName>
</protein>
<name>A0ABN1LH55_9ALTE</name>
<dbReference type="Pfam" id="PF12069">
    <property type="entry name" value="DUF3549"/>
    <property type="match status" value="1"/>
</dbReference>
<evidence type="ECO:0000313" key="2">
    <source>
        <dbReference type="Proteomes" id="UP001500359"/>
    </source>
</evidence>
<dbReference type="Proteomes" id="UP001500359">
    <property type="component" value="Unassembled WGS sequence"/>
</dbReference>
<dbReference type="InterPro" id="IPR021936">
    <property type="entry name" value="DUF3549"/>
</dbReference>
<comment type="caution">
    <text evidence="1">The sequence shown here is derived from an EMBL/GenBank/DDBJ whole genome shotgun (WGS) entry which is preliminary data.</text>
</comment>
<evidence type="ECO:0000313" key="1">
    <source>
        <dbReference type="EMBL" id="GAA0855997.1"/>
    </source>
</evidence>
<sequence length="356" mass="40035">MTQNQISTISEFLLHAGTDYRVFDMGRGIRALDTQQFLDWELTKDLPAFPRAGHAWFGIVFWDKTRSDQQYIWFVKLPLDEQGQIVTAARNHYLQIIVDALGSQLQNAEQKNGQLPDNPYSFVPNQHQLADFNSISRLTLQLGNSQFFAPAKNYIRTPMVIDWQTIALQGLADVVANIQSDDIAEVIAKQFEHYPQTVQHALLTSMENTVVPDVIMQSISHWLLARPDNAQDWQHGLRAMSQVATHPYSIELTSNALQLALSSQPNTLAVISGRLWSALLESNAQGQQLLHPFLEKVAQVDSSFQFFQAVFSDLVRIPSMREAMLAQLRSTDKSQGLTQAVGSLFSQPQNQAAKSE</sequence>
<accession>A0ABN1LH55</accession>
<reference evidence="1 2" key="1">
    <citation type="journal article" date="2019" name="Int. J. Syst. Evol. Microbiol.">
        <title>The Global Catalogue of Microorganisms (GCM) 10K type strain sequencing project: providing services to taxonomists for standard genome sequencing and annotation.</title>
        <authorList>
            <consortium name="The Broad Institute Genomics Platform"/>
            <consortium name="The Broad Institute Genome Sequencing Center for Infectious Disease"/>
            <person name="Wu L."/>
            <person name="Ma J."/>
        </authorList>
    </citation>
    <scope>NUCLEOTIDE SEQUENCE [LARGE SCALE GENOMIC DNA]</scope>
    <source>
        <strain evidence="1 2">JCM 15896</strain>
    </source>
</reference>
<dbReference type="RefSeq" id="WP_343858560.1">
    <property type="nucleotide sequence ID" value="NZ_BAAAFD010000003.1"/>
</dbReference>
<organism evidence="1 2">
    <name type="scientific">Aliiglaciecola litoralis</name>
    <dbReference type="NCBI Taxonomy" id="582857"/>
    <lineage>
        <taxon>Bacteria</taxon>
        <taxon>Pseudomonadati</taxon>
        <taxon>Pseudomonadota</taxon>
        <taxon>Gammaproteobacteria</taxon>
        <taxon>Alteromonadales</taxon>
        <taxon>Alteromonadaceae</taxon>
        <taxon>Aliiglaciecola</taxon>
    </lineage>
</organism>
<keyword evidence="2" id="KW-1185">Reference proteome</keyword>
<gene>
    <name evidence="1" type="ORF">GCM10009114_16390</name>
</gene>